<gene>
    <name evidence="1" type="ORF">PIIN_09245</name>
</gene>
<comment type="caution">
    <text evidence="1">The sequence shown here is derived from an EMBL/GenBank/DDBJ whole genome shotgun (WGS) entry which is preliminary data.</text>
</comment>
<dbReference type="InParanoid" id="G4TVB8"/>
<sequence length="69" mass="7493">MTSSDSAGAVNWAPNQSANIELRLPYCPLCHRPLASQVWTQGLQGKDAHEVCLTTESLLHGTTEKSADR</sequence>
<dbReference type="EMBL" id="CAFZ01000421">
    <property type="protein sequence ID" value="CCA75261.1"/>
    <property type="molecule type" value="Genomic_DNA"/>
</dbReference>
<accession>G4TVB8</accession>
<dbReference type="HOGENOM" id="CLU_2776848_0_0_1"/>
<keyword evidence="2" id="KW-1185">Reference proteome</keyword>
<reference evidence="1 2" key="1">
    <citation type="journal article" date="2011" name="PLoS Pathog.">
        <title>Endophytic Life Strategies Decoded by Genome and Transcriptome Analyses of the Mutualistic Root Symbiont Piriformospora indica.</title>
        <authorList>
            <person name="Zuccaro A."/>
            <person name="Lahrmann U."/>
            <person name="Guldener U."/>
            <person name="Langen G."/>
            <person name="Pfiffi S."/>
            <person name="Biedenkopf D."/>
            <person name="Wong P."/>
            <person name="Samans B."/>
            <person name="Grimm C."/>
            <person name="Basiewicz M."/>
            <person name="Murat C."/>
            <person name="Martin F."/>
            <person name="Kogel K.H."/>
        </authorList>
    </citation>
    <scope>NUCLEOTIDE SEQUENCE [LARGE SCALE GENOMIC DNA]</scope>
    <source>
        <strain evidence="1 2">DSM 11827</strain>
    </source>
</reference>
<protein>
    <submittedName>
        <fullName evidence="1">Uncharacterized protein</fullName>
    </submittedName>
</protein>
<proteinExistence type="predicted"/>
<name>G4TVB8_SERID</name>
<organism evidence="1 2">
    <name type="scientific">Serendipita indica (strain DSM 11827)</name>
    <name type="common">Root endophyte fungus</name>
    <name type="synonym">Piriformospora indica</name>
    <dbReference type="NCBI Taxonomy" id="1109443"/>
    <lineage>
        <taxon>Eukaryota</taxon>
        <taxon>Fungi</taxon>
        <taxon>Dikarya</taxon>
        <taxon>Basidiomycota</taxon>
        <taxon>Agaricomycotina</taxon>
        <taxon>Agaricomycetes</taxon>
        <taxon>Sebacinales</taxon>
        <taxon>Serendipitaceae</taxon>
        <taxon>Serendipita</taxon>
    </lineage>
</organism>
<dbReference type="Proteomes" id="UP000007148">
    <property type="component" value="Unassembled WGS sequence"/>
</dbReference>
<evidence type="ECO:0000313" key="2">
    <source>
        <dbReference type="Proteomes" id="UP000007148"/>
    </source>
</evidence>
<dbReference type="AlphaFoldDB" id="G4TVB8"/>
<evidence type="ECO:0000313" key="1">
    <source>
        <dbReference type="EMBL" id="CCA75261.1"/>
    </source>
</evidence>